<dbReference type="SUPFAM" id="SSF53822">
    <property type="entry name" value="Periplasmic binding protein-like I"/>
    <property type="match status" value="1"/>
</dbReference>
<accession>A0A450YNC2</accession>
<sequence>MLAQAKIPGNLFAWAWSTQGKDSYYGEERCIFHHPVDKENQEIIMMDARTVQTLATAVVLAIAVGMAIDAAGGERYAPGVSDTEIKIGNTCPYSGPASVYSAIGKAAKAYFDKVNADGGIHGRKVKFITLDDGYSPPKTRERFRGLIEREGVAFILMSVGTPTNSAVHRYMNRKGVPHLFVASGAAKWGQPERFPWTMGWQPSYRAEGRVYGKYLLDTRPDAKVAILYQNDDYGKDYVAGFKDVLGDGAETMIVAEETYEITDPTIGSQIVNLKASGADTFFNVSIPKFAAQAIRKAHDIGWKPLQLLNSVSASIDATLKPAGLDKSKGIVTIIYLKDPTDAAWHQDPEYKEWLAWMDAWYPQGDKNNPFNIHGYAIARTAVKVLEQAGDDLSRGNIMRQAANLRDVRIPMLLPNITIDTSEKDFFPIEAMRMMRFDGVKWVRFGDLINTERESGNTALENGSRR</sequence>
<dbReference type="Pfam" id="PF13458">
    <property type="entry name" value="Peripla_BP_6"/>
    <property type="match status" value="1"/>
</dbReference>
<evidence type="ECO:0000256" key="1">
    <source>
        <dbReference type="ARBA" id="ARBA00010062"/>
    </source>
</evidence>
<name>A0A450YNC2_9GAMM</name>
<dbReference type="InterPro" id="IPR028081">
    <property type="entry name" value="Leu-bd"/>
</dbReference>
<dbReference type="PANTHER" id="PTHR47235">
    <property type="entry name" value="BLR6548 PROTEIN"/>
    <property type="match status" value="1"/>
</dbReference>
<dbReference type="Gene3D" id="3.40.50.2300">
    <property type="match status" value="2"/>
</dbReference>
<reference evidence="4" key="1">
    <citation type="submission" date="2019-02" db="EMBL/GenBank/DDBJ databases">
        <authorList>
            <person name="Gruber-Vodicka R. H."/>
            <person name="Seah K. B. B."/>
        </authorList>
    </citation>
    <scope>NUCLEOTIDE SEQUENCE</scope>
    <source>
        <strain evidence="4">BECK_BZ123</strain>
    </source>
</reference>
<gene>
    <name evidence="4" type="ORF">BECKTC1821D_GA0114238_101456</name>
</gene>
<dbReference type="CDD" id="cd06343">
    <property type="entry name" value="PBP1_ABC_ligand_binding-like"/>
    <property type="match status" value="1"/>
</dbReference>
<evidence type="ECO:0000313" key="4">
    <source>
        <dbReference type="EMBL" id="VFK43028.1"/>
    </source>
</evidence>
<evidence type="ECO:0000259" key="3">
    <source>
        <dbReference type="Pfam" id="PF13458"/>
    </source>
</evidence>
<organism evidence="4">
    <name type="scientific">Candidatus Kentrum sp. TC</name>
    <dbReference type="NCBI Taxonomy" id="2126339"/>
    <lineage>
        <taxon>Bacteria</taxon>
        <taxon>Pseudomonadati</taxon>
        <taxon>Pseudomonadota</taxon>
        <taxon>Gammaproteobacteria</taxon>
        <taxon>Candidatus Kentrum</taxon>
    </lineage>
</organism>
<evidence type="ECO:0000256" key="2">
    <source>
        <dbReference type="ARBA" id="ARBA00022729"/>
    </source>
</evidence>
<proteinExistence type="inferred from homology"/>
<dbReference type="AlphaFoldDB" id="A0A450YNC2"/>
<comment type="similarity">
    <text evidence="1">Belongs to the leucine-binding protein family.</text>
</comment>
<dbReference type="EMBL" id="CAADFS010000014">
    <property type="protein sequence ID" value="VFK43028.1"/>
    <property type="molecule type" value="Genomic_DNA"/>
</dbReference>
<feature type="domain" description="Leucine-binding protein" evidence="3">
    <location>
        <begin position="84"/>
        <end position="437"/>
    </location>
</feature>
<protein>
    <submittedName>
        <fullName evidence="4">Amino acid/amide ABC transporter substrate-binding protein, HAAT family</fullName>
    </submittedName>
</protein>
<dbReference type="PANTHER" id="PTHR47235:SF1">
    <property type="entry name" value="BLR6548 PROTEIN"/>
    <property type="match status" value="1"/>
</dbReference>
<keyword evidence="2" id="KW-0732">Signal</keyword>
<dbReference type="InterPro" id="IPR028082">
    <property type="entry name" value="Peripla_BP_I"/>
</dbReference>